<dbReference type="InterPro" id="IPR001509">
    <property type="entry name" value="Epimerase_deHydtase"/>
</dbReference>
<dbReference type="SUPFAM" id="SSF51735">
    <property type="entry name" value="NAD(P)-binding Rossmann-fold domains"/>
    <property type="match status" value="1"/>
</dbReference>
<dbReference type="InterPro" id="IPR036291">
    <property type="entry name" value="NAD(P)-bd_dom_sf"/>
</dbReference>
<dbReference type="Pfam" id="PF01370">
    <property type="entry name" value="Epimerase"/>
    <property type="match status" value="1"/>
</dbReference>
<protein>
    <recommendedName>
        <fullName evidence="1">NAD-dependent epimerase/dehydratase domain-containing protein</fullName>
    </recommendedName>
</protein>
<evidence type="ECO:0000259" key="1">
    <source>
        <dbReference type="Pfam" id="PF01370"/>
    </source>
</evidence>
<name>A0A388TIM1_9BACT</name>
<sequence>MGTALVGYTGCVGSNLALAHNFSALYNSKNIEQAFGTAPDLLVFAGLSGDKSVANKNPGQDFNAIENAFANIQRIAPKKLVLISSNEVYLNNNGVDEDSFMETNGLTAYGLNRYHLEQWVAHSGLDYTIIRLPIAYGKNLRRNFIYDLINIVPPKLPAELFRKFTGQVPRLADYYTDLHNGFYGLQNTAPELRGIFVELSFSAVNFMDSRAILQFYDLTNLWRDIERVLGAGYPLVNLATEPISVADIYFRARGVPFQNELLARPPQTDIRSKYAPGGYWYDQGTLLSSIVDFIREKS</sequence>
<dbReference type="Proteomes" id="UP000275925">
    <property type="component" value="Unassembled WGS sequence"/>
</dbReference>
<dbReference type="AlphaFoldDB" id="A0A388TIM1"/>
<evidence type="ECO:0000313" key="2">
    <source>
        <dbReference type="EMBL" id="GBR76630.1"/>
    </source>
</evidence>
<comment type="caution">
    <text evidence="2">The sequence shown here is derived from an EMBL/GenBank/DDBJ whole genome shotgun (WGS) entry which is preliminary data.</text>
</comment>
<organism evidence="2 3">
    <name type="scientific">Candidatus Termititenax persephonae</name>
    <dbReference type="NCBI Taxonomy" id="2218525"/>
    <lineage>
        <taxon>Bacteria</taxon>
        <taxon>Bacillati</taxon>
        <taxon>Candidatus Margulisiibacteriota</taxon>
        <taxon>Candidatus Termititenacia</taxon>
        <taxon>Candidatus Termititenacales</taxon>
        <taxon>Candidatus Termititenacaceae</taxon>
        <taxon>Candidatus Termititenax</taxon>
    </lineage>
</organism>
<dbReference type="EMBL" id="BGZO01000036">
    <property type="protein sequence ID" value="GBR76630.1"/>
    <property type="molecule type" value="Genomic_DNA"/>
</dbReference>
<dbReference type="Gene3D" id="3.40.50.720">
    <property type="entry name" value="NAD(P)-binding Rossmann-like Domain"/>
    <property type="match status" value="1"/>
</dbReference>
<evidence type="ECO:0000313" key="3">
    <source>
        <dbReference type="Proteomes" id="UP000275925"/>
    </source>
</evidence>
<keyword evidence="3" id="KW-1185">Reference proteome</keyword>
<feature type="domain" description="NAD-dependent epimerase/dehydratase" evidence="1">
    <location>
        <begin position="25"/>
        <end position="142"/>
    </location>
</feature>
<reference evidence="2 3" key="1">
    <citation type="journal article" date="2019" name="ISME J.">
        <title>Genome analyses of uncultured TG2/ZB3 bacteria in 'Margulisbacteria' specifically attached to ectosymbiotic spirochetes of protists in the termite gut.</title>
        <authorList>
            <person name="Utami Y.D."/>
            <person name="Kuwahara H."/>
            <person name="Igai K."/>
            <person name="Murakami T."/>
            <person name="Sugaya K."/>
            <person name="Morikawa T."/>
            <person name="Nagura Y."/>
            <person name="Yuki M."/>
            <person name="Deevong P."/>
            <person name="Inoue T."/>
            <person name="Kihara K."/>
            <person name="Lo N."/>
            <person name="Yamada A."/>
            <person name="Ohkuma M."/>
            <person name="Hongoh Y."/>
        </authorList>
    </citation>
    <scope>NUCLEOTIDE SEQUENCE [LARGE SCALE GENOMIC DNA]</scope>
    <source>
        <strain evidence="2">NkOx7-02</strain>
    </source>
</reference>
<accession>A0A388TIM1</accession>
<proteinExistence type="predicted"/>
<gene>
    <name evidence="2" type="ORF">NO2_1151</name>
</gene>